<dbReference type="AlphaFoldDB" id="A0AAV3YEN2"/>
<evidence type="ECO:0000313" key="3">
    <source>
        <dbReference type="Proteomes" id="UP000735302"/>
    </source>
</evidence>
<feature type="signal peptide" evidence="1">
    <location>
        <begin position="1"/>
        <end position="27"/>
    </location>
</feature>
<keyword evidence="3" id="KW-1185">Reference proteome</keyword>
<feature type="chain" id="PRO_5043573560" description="Secreted protein" evidence="1">
    <location>
        <begin position="28"/>
        <end position="129"/>
    </location>
</feature>
<sequence length="129" mass="14092">MQPQRIVSLSLPLLAVMLIISVSCNSGQILNRGTCMATRSLFKSNGCVKNQEKLVCKVLGFTLKFQVAGVPLCKYFPCVGYNQPPTFQCRRLILGGCRLRNIDLNGICSGTGELIHSSNSHLPVGQHNE</sequence>
<dbReference type="PROSITE" id="PS51257">
    <property type="entry name" value="PROKAR_LIPOPROTEIN"/>
    <property type="match status" value="1"/>
</dbReference>
<evidence type="ECO:0000256" key="1">
    <source>
        <dbReference type="SAM" id="SignalP"/>
    </source>
</evidence>
<reference evidence="2 3" key="1">
    <citation type="journal article" date="2021" name="Elife">
        <title>Chloroplast acquisition without the gene transfer in kleptoplastic sea slugs, Plakobranchus ocellatus.</title>
        <authorList>
            <person name="Maeda T."/>
            <person name="Takahashi S."/>
            <person name="Yoshida T."/>
            <person name="Shimamura S."/>
            <person name="Takaki Y."/>
            <person name="Nagai Y."/>
            <person name="Toyoda A."/>
            <person name="Suzuki Y."/>
            <person name="Arimoto A."/>
            <person name="Ishii H."/>
            <person name="Satoh N."/>
            <person name="Nishiyama T."/>
            <person name="Hasebe M."/>
            <person name="Maruyama T."/>
            <person name="Minagawa J."/>
            <person name="Obokata J."/>
            <person name="Shigenobu S."/>
        </authorList>
    </citation>
    <scope>NUCLEOTIDE SEQUENCE [LARGE SCALE GENOMIC DNA]</scope>
</reference>
<comment type="caution">
    <text evidence="2">The sequence shown here is derived from an EMBL/GenBank/DDBJ whole genome shotgun (WGS) entry which is preliminary data.</text>
</comment>
<organism evidence="2 3">
    <name type="scientific">Plakobranchus ocellatus</name>
    <dbReference type="NCBI Taxonomy" id="259542"/>
    <lineage>
        <taxon>Eukaryota</taxon>
        <taxon>Metazoa</taxon>
        <taxon>Spiralia</taxon>
        <taxon>Lophotrochozoa</taxon>
        <taxon>Mollusca</taxon>
        <taxon>Gastropoda</taxon>
        <taxon>Heterobranchia</taxon>
        <taxon>Euthyneura</taxon>
        <taxon>Panpulmonata</taxon>
        <taxon>Sacoglossa</taxon>
        <taxon>Placobranchoidea</taxon>
        <taxon>Plakobranchidae</taxon>
        <taxon>Plakobranchus</taxon>
    </lineage>
</organism>
<dbReference type="Proteomes" id="UP000735302">
    <property type="component" value="Unassembled WGS sequence"/>
</dbReference>
<name>A0AAV3YEN2_9GAST</name>
<evidence type="ECO:0000313" key="2">
    <source>
        <dbReference type="EMBL" id="GFN81514.1"/>
    </source>
</evidence>
<dbReference type="EMBL" id="BLXT01000945">
    <property type="protein sequence ID" value="GFN81514.1"/>
    <property type="molecule type" value="Genomic_DNA"/>
</dbReference>
<accession>A0AAV3YEN2</accession>
<gene>
    <name evidence="2" type="ORF">PoB_000802000</name>
</gene>
<protein>
    <recommendedName>
        <fullName evidence="4">Secreted protein</fullName>
    </recommendedName>
</protein>
<proteinExistence type="predicted"/>
<evidence type="ECO:0008006" key="4">
    <source>
        <dbReference type="Google" id="ProtNLM"/>
    </source>
</evidence>
<keyword evidence="1" id="KW-0732">Signal</keyword>